<feature type="region of interest" description="Disordered" evidence="2">
    <location>
        <begin position="40"/>
        <end position="63"/>
    </location>
</feature>
<dbReference type="InterPro" id="IPR011990">
    <property type="entry name" value="TPR-like_helical_dom_sf"/>
</dbReference>
<dbReference type="PANTHER" id="PTHR15544">
    <property type="entry name" value="OSMOSIS RESPONSIVE FACTOR"/>
    <property type="match status" value="1"/>
</dbReference>
<protein>
    <submittedName>
        <fullName evidence="5">TPR_REGION domain-containing protein</fullName>
    </submittedName>
</protein>
<dbReference type="InterPro" id="IPR019734">
    <property type="entry name" value="TPR_rpt"/>
</dbReference>
<dbReference type="PROSITE" id="PS50005">
    <property type="entry name" value="TPR"/>
    <property type="match status" value="1"/>
</dbReference>
<dbReference type="WBParaSite" id="SBAD_0000963801-mRNA-1">
    <property type="protein sequence ID" value="SBAD_0000963801-mRNA-1"/>
    <property type="gene ID" value="SBAD_0000963801"/>
</dbReference>
<keyword evidence="4" id="KW-1185">Reference proteome</keyword>
<evidence type="ECO:0000256" key="2">
    <source>
        <dbReference type="SAM" id="MobiDB-lite"/>
    </source>
</evidence>
<evidence type="ECO:0000313" key="5">
    <source>
        <dbReference type="WBParaSite" id="SBAD_0000963801-mRNA-1"/>
    </source>
</evidence>
<sequence length="184" mass="21229">MEVSNSCIPFRWKKRTAAIPYARVPKWLNDSDDELEQLSGLPAGVSHKRNRRETSNRSEELRRSAERLKAEGIQYMEKCRYEDAIHVWSQAADMNPTDPTITEMLSQVVELFTIDIFKALITYCKAVHLDPSLSEVFETDLPYAFSVKAKMTEENNKTDAKKVLLEESKNGTKSKLIRARRYLL</sequence>
<dbReference type="SUPFAM" id="SSF48452">
    <property type="entry name" value="TPR-like"/>
    <property type="match status" value="1"/>
</dbReference>
<name>A0A183J0A7_9BILA</name>
<dbReference type="EMBL" id="UZAM01012559">
    <property type="protein sequence ID" value="VDP22416.1"/>
    <property type="molecule type" value="Genomic_DNA"/>
</dbReference>
<gene>
    <name evidence="3" type="ORF">SBAD_LOCUS9305</name>
</gene>
<dbReference type="Proteomes" id="UP000270296">
    <property type="component" value="Unassembled WGS sequence"/>
</dbReference>
<dbReference type="InterPro" id="IPR052658">
    <property type="entry name" value="TPR-containing"/>
</dbReference>
<dbReference type="PANTHER" id="PTHR15544:SF0">
    <property type="entry name" value="TETRATRICOPEPTIDE REPEAT PROTEIN 33"/>
    <property type="match status" value="1"/>
</dbReference>
<evidence type="ECO:0000256" key="1">
    <source>
        <dbReference type="PROSITE-ProRule" id="PRU00339"/>
    </source>
</evidence>
<dbReference type="Gene3D" id="1.25.40.10">
    <property type="entry name" value="Tetratricopeptide repeat domain"/>
    <property type="match status" value="1"/>
</dbReference>
<reference evidence="3 4" key="2">
    <citation type="submission" date="2018-11" db="EMBL/GenBank/DDBJ databases">
        <authorList>
            <consortium name="Pathogen Informatics"/>
        </authorList>
    </citation>
    <scope>NUCLEOTIDE SEQUENCE [LARGE SCALE GENOMIC DNA]</scope>
</reference>
<reference evidence="5" key="1">
    <citation type="submission" date="2016-06" db="UniProtKB">
        <authorList>
            <consortium name="WormBaseParasite"/>
        </authorList>
    </citation>
    <scope>IDENTIFICATION</scope>
</reference>
<organism evidence="5">
    <name type="scientific">Soboliphyme baturini</name>
    <dbReference type="NCBI Taxonomy" id="241478"/>
    <lineage>
        <taxon>Eukaryota</taxon>
        <taxon>Metazoa</taxon>
        <taxon>Ecdysozoa</taxon>
        <taxon>Nematoda</taxon>
        <taxon>Enoplea</taxon>
        <taxon>Dorylaimia</taxon>
        <taxon>Dioctophymatida</taxon>
        <taxon>Dioctophymatoidea</taxon>
        <taxon>Soboliphymatidae</taxon>
        <taxon>Soboliphyme</taxon>
    </lineage>
</organism>
<accession>A0A183J0A7</accession>
<feature type="compositionally biased region" description="Basic and acidic residues" evidence="2">
    <location>
        <begin position="52"/>
        <end position="63"/>
    </location>
</feature>
<proteinExistence type="predicted"/>
<keyword evidence="1" id="KW-0802">TPR repeat</keyword>
<evidence type="ECO:0000313" key="4">
    <source>
        <dbReference type="Proteomes" id="UP000270296"/>
    </source>
</evidence>
<evidence type="ECO:0000313" key="3">
    <source>
        <dbReference type="EMBL" id="VDP22416.1"/>
    </source>
</evidence>
<dbReference type="AlphaFoldDB" id="A0A183J0A7"/>
<feature type="repeat" description="TPR" evidence="1">
    <location>
        <begin position="65"/>
        <end position="98"/>
    </location>
</feature>